<accession>A0A2T9KCE4</accession>
<dbReference type="AlphaFoldDB" id="A0A2T9KCE4"/>
<protein>
    <submittedName>
        <fullName evidence="3">Transcriptional regulator</fullName>
    </submittedName>
</protein>
<keyword evidence="4" id="KW-1185">Reference proteome</keyword>
<evidence type="ECO:0000259" key="2">
    <source>
        <dbReference type="PROSITE" id="PS50943"/>
    </source>
</evidence>
<dbReference type="Proteomes" id="UP000245073">
    <property type="component" value="Unassembled WGS sequence"/>
</dbReference>
<evidence type="ECO:0000256" key="1">
    <source>
        <dbReference type="SAM" id="MobiDB-lite"/>
    </source>
</evidence>
<dbReference type="InterPro" id="IPR001387">
    <property type="entry name" value="Cro/C1-type_HTH"/>
</dbReference>
<evidence type="ECO:0000313" key="3">
    <source>
        <dbReference type="EMBL" id="PVM93618.1"/>
    </source>
</evidence>
<dbReference type="Gene3D" id="1.10.260.40">
    <property type="entry name" value="lambda repressor-like DNA-binding domains"/>
    <property type="match status" value="1"/>
</dbReference>
<dbReference type="SMART" id="SM00530">
    <property type="entry name" value="HTH_XRE"/>
    <property type="match status" value="1"/>
</dbReference>
<dbReference type="InterPro" id="IPR010982">
    <property type="entry name" value="Lambda_DNA-bd_dom_sf"/>
</dbReference>
<feature type="region of interest" description="Disordered" evidence="1">
    <location>
        <begin position="1"/>
        <end position="35"/>
    </location>
</feature>
<dbReference type="PROSITE" id="PS50943">
    <property type="entry name" value="HTH_CROC1"/>
    <property type="match status" value="1"/>
</dbReference>
<dbReference type="SUPFAM" id="SSF47413">
    <property type="entry name" value="lambda repressor-like DNA-binding domains"/>
    <property type="match status" value="1"/>
</dbReference>
<gene>
    <name evidence="3" type="ORF">DDF67_02705</name>
</gene>
<dbReference type="Pfam" id="PF13560">
    <property type="entry name" value="HTH_31"/>
    <property type="match status" value="1"/>
</dbReference>
<organism evidence="3 4">
    <name type="scientific">Caulobacter endophyticus</name>
    <dbReference type="NCBI Taxonomy" id="2172652"/>
    <lineage>
        <taxon>Bacteria</taxon>
        <taxon>Pseudomonadati</taxon>
        <taxon>Pseudomonadota</taxon>
        <taxon>Alphaproteobacteria</taxon>
        <taxon>Caulobacterales</taxon>
        <taxon>Caulobacteraceae</taxon>
        <taxon>Caulobacter</taxon>
    </lineage>
</organism>
<comment type="caution">
    <text evidence="3">The sequence shown here is derived from an EMBL/GenBank/DDBJ whole genome shotgun (WGS) entry which is preliminary data.</text>
</comment>
<dbReference type="EMBL" id="QDKQ01000016">
    <property type="protein sequence ID" value="PVM93618.1"/>
    <property type="molecule type" value="Genomic_DNA"/>
</dbReference>
<dbReference type="GO" id="GO:0003677">
    <property type="term" value="F:DNA binding"/>
    <property type="evidence" value="ECO:0007669"/>
    <property type="project" value="InterPro"/>
</dbReference>
<name>A0A2T9KCE4_9CAUL</name>
<proteinExistence type="predicted"/>
<dbReference type="CDD" id="cd00093">
    <property type="entry name" value="HTH_XRE"/>
    <property type="match status" value="1"/>
</dbReference>
<evidence type="ECO:0000313" key="4">
    <source>
        <dbReference type="Proteomes" id="UP000245073"/>
    </source>
</evidence>
<feature type="domain" description="HTH cro/C1-type" evidence="2">
    <location>
        <begin position="48"/>
        <end position="102"/>
    </location>
</feature>
<reference evidence="3 4" key="1">
    <citation type="submission" date="2018-04" db="EMBL/GenBank/DDBJ databases">
        <title>The genome sequence of Caulobacter sp. 744.</title>
        <authorList>
            <person name="Gao J."/>
            <person name="Sun J."/>
        </authorList>
    </citation>
    <scope>NUCLEOTIDE SEQUENCE [LARGE SCALE GENOMIC DNA]</scope>
    <source>
        <strain evidence="3 4">774</strain>
    </source>
</reference>
<sequence length="163" mass="17272">MSGDLFRSPRLGSSERLPADAGGETEPCVSKDDDDLSWRIDRPVGGRVRLRRKRLARSQARLGAALGISVQPVQTCERGANGLSAAKLVALAEALDAPLACFFDGPGADGAPQGDVRPQRVESLQAFWSAADAGDLLSALSVLESPRLRRGLLHLIQAMADEA</sequence>